<evidence type="ECO:0000256" key="2">
    <source>
        <dbReference type="ARBA" id="ARBA00022771"/>
    </source>
</evidence>
<dbReference type="GO" id="GO:0008270">
    <property type="term" value="F:zinc ion binding"/>
    <property type="evidence" value="ECO:0007669"/>
    <property type="project" value="UniProtKB-KW"/>
</dbReference>
<reference evidence="6" key="1">
    <citation type="submission" date="2022-07" db="EMBL/GenBank/DDBJ databases">
        <title>Fungi with potential for degradation of polypropylene.</title>
        <authorList>
            <person name="Gostincar C."/>
        </authorList>
    </citation>
    <scope>NUCLEOTIDE SEQUENCE</scope>
    <source>
        <strain evidence="6">EXF-13308</strain>
    </source>
</reference>
<keyword evidence="3" id="KW-0862">Zinc</keyword>
<gene>
    <name evidence="6" type="ORF">NKR23_g11765</name>
</gene>
<dbReference type="EMBL" id="JANBVO010000069">
    <property type="protein sequence ID" value="KAJ9131278.1"/>
    <property type="molecule type" value="Genomic_DNA"/>
</dbReference>
<dbReference type="InterPro" id="IPR017907">
    <property type="entry name" value="Znf_RING_CS"/>
</dbReference>
<dbReference type="SMART" id="SM00184">
    <property type="entry name" value="RING"/>
    <property type="match status" value="1"/>
</dbReference>
<sequence>MDVAEADATDVDAVEVDVIDLTQDAVENCYICLHHLTDSWAIKPGEMADLSTCLVVCGKCAHQPRAQAHGLVWKLFREQSCSICYESLPGRGECARLCGHTYCLACAKTARGQGRHTCPTCNDGRRPLLRLEKKVVGVAKRVRVSLAVARRWKKATRSRKSPKN</sequence>
<evidence type="ECO:0000313" key="6">
    <source>
        <dbReference type="EMBL" id="KAJ9131278.1"/>
    </source>
</evidence>
<name>A0AA38R9R9_9PEZI</name>
<evidence type="ECO:0000313" key="7">
    <source>
        <dbReference type="Proteomes" id="UP001174694"/>
    </source>
</evidence>
<dbReference type="Gene3D" id="3.30.40.10">
    <property type="entry name" value="Zinc/RING finger domain, C3HC4 (zinc finger)"/>
    <property type="match status" value="1"/>
</dbReference>
<dbReference type="SUPFAM" id="SSF57850">
    <property type="entry name" value="RING/U-box"/>
    <property type="match status" value="1"/>
</dbReference>
<dbReference type="PROSITE" id="PS50089">
    <property type="entry name" value="ZF_RING_2"/>
    <property type="match status" value="1"/>
</dbReference>
<keyword evidence="1" id="KW-0479">Metal-binding</keyword>
<dbReference type="Pfam" id="PF13639">
    <property type="entry name" value="zf-RING_2"/>
    <property type="match status" value="1"/>
</dbReference>
<dbReference type="AlphaFoldDB" id="A0AA38R9R9"/>
<evidence type="ECO:0000256" key="4">
    <source>
        <dbReference type="PROSITE-ProRule" id="PRU00175"/>
    </source>
</evidence>
<keyword evidence="7" id="KW-1185">Reference proteome</keyword>
<dbReference type="PROSITE" id="PS00518">
    <property type="entry name" value="ZF_RING_1"/>
    <property type="match status" value="1"/>
</dbReference>
<dbReference type="Proteomes" id="UP001174694">
    <property type="component" value="Unassembled WGS sequence"/>
</dbReference>
<keyword evidence="2 4" id="KW-0863">Zinc-finger</keyword>
<proteinExistence type="predicted"/>
<accession>A0AA38R9R9</accession>
<dbReference type="InterPro" id="IPR013083">
    <property type="entry name" value="Znf_RING/FYVE/PHD"/>
</dbReference>
<dbReference type="InterPro" id="IPR001841">
    <property type="entry name" value="Znf_RING"/>
</dbReference>
<comment type="caution">
    <text evidence="6">The sequence shown here is derived from an EMBL/GenBank/DDBJ whole genome shotgun (WGS) entry which is preliminary data.</text>
</comment>
<protein>
    <recommendedName>
        <fullName evidence="5">RING-type domain-containing protein</fullName>
    </recommendedName>
</protein>
<evidence type="ECO:0000256" key="1">
    <source>
        <dbReference type="ARBA" id="ARBA00022723"/>
    </source>
</evidence>
<feature type="domain" description="RING-type" evidence="5">
    <location>
        <begin position="81"/>
        <end position="122"/>
    </location>
</feature>
<organism evidence="6 7">
    <name type="scientific">Pleurostoma richardsiae</name>
    <dbReference type="NCBI Taxonomy" id="41990"/>
    <lineage>
        <taxon>Eukaryota</taxon>
        <taxon>Fungi</taxon>
        <taxon>Dikarya</taxon>
        <taxon>Ascomycota</taxon>
        <taxon>Pezizomycotina</taxon>
        <taxon>Sordariomycetes</taxon>
        <taxon>Sordariomycetidae</taxon>
        <taxon>Calosphaeriales</taxon>
        <taxon>Pleurostomataceae</taxon>
        <taxon>Pleurostoma</taxon>
    </lineage>
</organism>
<evidence type="ECO:0000256" key="3">
    <source>
        <dbReference type="ARBA" id="ARBA00022833"/>
    </source>
</evidence>
<evidence type="ECO:0000259" key="5">
    <source>
        <dbReference type="PROSITE" id="PS50089"/>
    </source>
</evidence>